<name>A0A0N0XUV8_9ACTN</name>
<dbReference type="Proteomes" id="UP000037982">
    <property type="component" value="Unassembled WGS sequence"/>
</dbReference>
<dbReference type="RefSeq" id="WP_053924546.1">
    <property type="nucleotide sequence ID" value="NZ_LGKG01000136.1"/>
</dbReference>
<dbReference type="InterPro" id="IPR046186">
    <property type="entry name" value="DUF6214"/>
</dbReference>
<proteinExistence type="predicted"/>
<feature type="compositionally biased region" description="Low complexity" evidence="1">
    <location>
        <begin position="228"/>
        <end position="241"/>
    </location>
</feature>
<evidence type="ECO:0000256" key="1">
    <source>
        <dbReference type="SAM" id="MobiDB-lite"/>
    </source>
</evidence>
<organism evidence="2 3">
    <name type="scientific">Streptomyces chattanoogensis</name>
    <dbReference type="NCBI Taxonomy" id="66876"/>
    <lineage>
        <taxon>Bacteria</taxon>
        <taxon>Bacillati</taxon>
        <taxon>Actinomycetota</taxon>
        <taxon>Actinomycetes</taxon>
        <taxon>Kitasatosporales</taxon>
        <taxon>Streptomycetaceae</taxon>
        <taxon>Streptomyces</taxon>
    </lineage>
</organism>
<dbReference type="EMBL" id="LGKG01000136">
    <property type="protein sequence ID" value="KPC62768.1"/>
    <property type="molecule type" value="Genomic_DNA"/>
</dbReference>
<dbReference type="Pfam" id="PF19720">
    <property type="entry name" value="DUF6214"/>
    <property type="match status" value="2"/>
</dbReference>
<evidence type="ECO:0000313" key="3">
    <source>
        <dbReference type="Proteomes" id="UP000037982"/>
    </source>
</evidence>
<gene>
    <name evidence="2" type="ORF">ADL29_17385</name>
</gene>
<protein>
    <submittedName>
        <fullName evidence="2">Uncharacterized protein</fullName>
    </submittedName>
</protein>
<keyword evidence="3" id="KW-1185">Reference proteome</keyword>
<sequence>MSGSDFYTVNSRYKAQDTAGEWPAWELQGYGSAAPAPEPLAPDDPEGILGLADLPPRLDPLGPWFSARLTFADGARIDVLVAVSDDRLTVEDLRADPPLTLDGLASLARWIDGPLDDACRLATGRPRKERPALEPEPEREPGQEAGPGAGQDEPEAGSPAFRPEAEPVPARFALRSDGVCCGTADDPRDDDRTATAPAVPAAAAHDRAPKSTEPGTSAEPGPSGDSGAPAEPAARPAAAPPVTLTRSRTTERRKLAADAYRAAQRNGQDPVLAVMNATGRNRRRSLRLIAGARDEGFLTPRHNKR</sequence>
<feature type="compositionally biased region" description="Basic and acidic residues" evidence="1">
    <location>
        <begin position="129"/>
        <end position="142"/>
    </location>
</feature>
<comment type="caution">
    <text evidence="2">The sequence shown here is derived from an EMBL/GenBank/DDBJ whole genome shotgun (WGS) entry which is preliminary data.</text>
</comment>
<feature type="region of interest" description="Disordered" evidence="1">
    <location>
        <begin position="121"/>
        <end position="256"/>
    </location>
</feature>
<accession>A0A0N0XUV8</accession>
<dbReference type="PATRIC" id="fig|66876.3.peg.3797"/>
<dbReference type="AlphaFoldDB" id="A0A0N0XUV8"/>
<reference evidence="3" key="1">
    <citation type="submission" date="2015-07" db="EMBL/GenBank/DDBJ databases">
        <authorList>
            <person name="Ju K.-S."/>
            <person name="Doroghazi J.R."/>
            <person name="Metcalf W.W."/>
        </authorList>
    </citation>
    <scope>NUCLEOTIDE SEQUENCE [LARGE SCALE GENOMIC DNA]</scope>
    <source>
        <strain evidence="3">NRRL ISP-5002</strain>
    </source>
</reference>
<evidence type="ECO:0000313" key="2">
    <source>
        <dbReference type="EMBL" id="KPC62768.1"/>
    </source>
</evidence>
<feature type="compositionally biased region" description="Low complexity" evidence="1">
    <location>
        <begin position="194"/>
        <end position="203"/>
    </location>
</feature>